<keyword evidence="4" id="KW-0949">S-adenosyl-L-methionine</keyword>
<organism evidence="14 15">
    <name type="scientific">Flavobacterium sandaracinum</name>
    <dbReference type="NCBI Taxonomy" id="2541733"/>
    <lineage>
        <taxon>Bacteria</taxon>
        <taxon>Pseudomonadati</taxon>
        <taxon>Bacteroidota</taxon>
        <taxon>Flavobacteriia</taxon>
        <taxon>Flavobacteriales</taxon>
        <taxon>Flavobacteriaceae</taxon>
        <taxon>Flavobacterium</taxon>
    </lineage>
</organism>
<dbReference type="GO" id="GO:0005525">
    <property type="term" value="F:GTP binding"/>
    <property type="evidence" value="ECO:0007669"/>
    <property type="project" value="UniProtKB-KW"/>
</dbReference>
<dbReference type="PANTHER" id="PTHR22960">
    <property type="entry name" value="MOLYBDOPTERIN COFACTOR SYNTHESIS PROTEIN A"/>
    <property type="match status" value="1"/>
</dbReference>
<accession>A0A4R5CR29</accession>
<name>A0A4R5CR29_9FLAO</name>
<keyword evidence="7" id="KW-0408">Iron</keyword>
<dbReference type="SFLD" id="SFLDG01383">
    <property type="entry name" value="cyclic_pyranopterin_phosphate"/>
    <property type="match status" value="1"/>
</dbReference>
<feature type="domain" description="Radical SAM core" evidence="13">
    <location>
        <begin position="14"/>
        <end position="233"/>
    </location>
</feature>
<dbReference type="InterPro" id="IPR040064">
    <property type="entry name" value="MoaA-like"/>
</dbReference>
<dbReference type="Pfam" id="PF06463">
    <property type="entry name" value="Mob_synth_C"/>
    <property type="match status" value="1"/>
</dbReference>
<evidence type="ECO:0000256" key="4">
    <source>
        <dbReference type="ARBA" id="ARBA00022691"/>
    </source>
</evidence>
<keyword evidence="5" id="KW-0479">Metal-binding</keyword>
<dbReference type="UniPathway" id="UPA00344"/>
<evidence type="ECO:0000313" key="15">
    <source>
        <dbReference type="Proteomes" id="UP000294644"/>
    </source>
</evidence>
<evidence type="ECO:0000313" key="14">
    <source>
        <dbReference type="EMBL" id="TDE02982.1"/>
    </source>
</evidence>
<evidence type="ECO:0000256" key="7">
    <source>
        <dbReference type="ARBA" id="ARBA00023004"/>
    </source>
</evidence>
<dbReference type="OrthoDB" id="9763993at2"/>
<keyword evidence="3" id="KW-0004">4Fe-4S</keyword>
<dbReference type="EC" id="4.1.99.22" evidence="2"/>
<dbReference type="InterPro" id="IPR000385">
    <property type="entry name" value="MoaA_NifB_PqqE_Fe-S-bd_CS"/>
</dbReference>
<dbReference type="GO" id="GO:0046872">
    <property type="term" value="F:metal ion binding"/>
    <property type="evidence" value="ECO:0007669"/>
    <property type="project" value="UniProtKB-KW"/>
</dbReference>
<gene>
    <name evidence="14" type="primary">moaA</name>
    <name evidence="14" type="ORF">E0F91_11380</name>
</gene>
<dbReference type="GO" id="GO:0061799">
    <property type="term" value="F:cyclic pyranopterin monophosphate synthase activity"/>
    <property type="evidence" value="ECO:0007669"/>
    <property type="project" value="TreeGrafter"/>
</dbReference>
<dbReference type="InterPro" id="IPR013785">
    <property type="entry name" value="Aldolase_TIM"/>
</dbReference>
<dbReference type="Pfam" id="PF04055">
    <property type="entry name" value="Radical_SAM"/>
    <property type="match status" value="1"/>
</dbReference>
<protein>
    <recommendedName>
        <fullName evidence="2">GTP 3',8-cyclase</fullName>
        <ecNumber evidence="2">4.1.99.22</ecNumber>
    </recommendedName>
</protein>
<keyword evidence="9" id="KW-0342">GTP-binding</keyword>
<dbReference type="PROSITE" id="PS01305">
    <property type="entry name" value="MOAA_NIFB_PQQE"/>
    <property type="match status" value="1"/>
</dbReference>
<dbReference type="GO" id="GO:0006777">
    <property type="term" value="P:Mo-molybdopterin cofactor biosynthetic process"/>
    <property type="evidence" value="ECO:0007669"/>
    <property type="project" value="UniProtKB-KW"/>
</dbReference>
<dbReference type="AlphaFoldDB" id="A0A4R5CR29"/>
<comment type="cofactor">
    <cofactor evidence="1">
        <name>[4Fe-4S] cluster</name>
        <dbReference type="ChEBI" id="CHEBI:49883"/>
    </cofactor>
</comment>
<dbReference type="InterPro" id="IPR010505">
    <property type="entry name" value="MoaA_twitch"/>
</dbReference>
<dbReference type="CDD" id="cd01335">
    <property type="entry name" value="Radical_SAM"/>
    <property type="match status" value="1"/>
</dbReference>
<keyword evidence="6" id="KW-0547">Nucleotide-binding</keyword>
<proteinExistence type="predicted"/>
<evidence type="ECO:0000256" key="1">
    <source>
        <dbReference type="ARBA" id="ARBA00001966"/>
    </source>
</evidence>
<reference evidence="14 15" key="1">
    <citation type="submission" date="2019-03" db="EMBL/GenBank/DDBJ databases">
        <title>Flavobacterium LB-D12 sp. nov., isolated from arctic soil.</title>
        <authorList>
            <person name="Chaudhary D.K."/>
        </authorList>
    </citation>
    <scope>NUCLEOTIDE SEQUENCE [LARGE SCALE GENOMIC DNA]</scope>
    <source>
        <strain evidence="14 15">LB-D12</strain>
    </source>
</reference>
<comment type="catalytic activity">
    <reaction evidence="12">
        <text>GTP + AH2 + S-adenosyl-L-methionine = (8S)-3',8-cyclo-7,8-dihydroguanosine 5'-triphosphate + 5'-deoxyadenosine + L-methionine + A + H(+)</text>
        <dbReference type="Rhea" id="RHEA:49576"/>
        <dbReference type="ChEBI" id="CHEBI:13193"/>
        <dbReference type="ChEBI" id="CHEBI:15378"/>
        <dbReference type="ChEBI" id="CHEBI:17319"/>
        <dbReference type="ChEBI" id="CHEBI:17499"/>
        <dbReference type="ChEBI" id="CHEBI:37565"/>
        <dbReference type="ChEBI" id="CHEBI:57844"/>
        <dbReference type="ChEBI" id="CHEBI:59789"/>
        <dbReference type="ChEBI" id="CHEBI:131766"/>
        <dbReference type="EC" id="4.1.99.22"/>
    </reaction>
</comment>
<dbReference type="SMART" id="SM00729">
    <property type="entry name" value="Elp3"/>
    <property type="match status" value="1"/>
</dbReference>
<dbReference type="SFLD" id="SFLDG01067">
    <property type="entry name" value="SPASM/twitch_domain_containing"/>
    <property type="match status" value="1"/>
</dbReference>
<keyword evidence="8" id="KW-0411">Iron-sulfur</keyword>
<dbReference type="InterPro" id="IPR013483">
    <property type="entry name" value="MoaA"/>
</dbReference>
<dbReference type="InterPro" id="IPR058240">
    <property type="entry name" value="rSAM_sf"/>
</dbReference>
<evidence type="ECO:0000256" key="10">
    <source>
        <dbReference type="ARBA" id="ARBA00023150"/>
    </source>
</evidence>
<evidence type="ECO:0000256" key="9">
    <source>
        <dbReference type="ARBA" id="ARBA00023134"/>
    </source>
</evidence>
<keyword evidence="15" id="KW-1185">Reference proteome</keyword>
<dbReference type="PANTHER" id="PTHR22960:SF0">
    <property type="entry name" value="MOLYBDENUM COFACTOR BIOSYNTHESIS PROTEIN 1"/>
    <property type="match status" value="1"/>
</dbReference>
<dbReference type="SFLD" id="SFLDS00029">
    <property type="entry name" value="Radical_SAM"/>
    <property type="match status" value="1"/>
</dbReference>
<dbReference type="InterPro" id="IPR006638">
    <property type="entry name" value="Elp3/MiaA/NifB-like_rSAM"/>
</dbReference>
<dbReference type="InterPro" id="IPR007197">
    <property type="entry name" value="rSAM"/>
</dbReference>
<evidence type="ECO:0000256" key="3">
    <source>
        <dbReference type="ARBA" id="ARBA00022485"/>
    </source>
</evidence>
<evidence type="ECO:0000256" key="11">
    <source>
        <dbReference type="ARBA" id="ARBA00023239"/>
    </source>
</evidence>
<dbReference type="SFLD" id="SFLDG01386">
    <property type="entry name" value="main_SPASM_domain-containing"/>
    <property type="match status" value="1"/>
</dbReference>
<dbReference type="Proteomes" id="UP000294644">
    <property type="component" value="Unassembled WGS sequence"/>
</dbReference>
<dbReference type="Gene3D" id="3.20.20.70">
    <property type="entry name" value="Aldolase class I"/>
    <property type="match status" value="1"/>
</dbReference>
<evidence type="ECO:0000256" key="2">
    <source>
        <dbReference type="ARBA" id="ARBA00012167"/>
    </source>
</evidence>
<dbReference type="InterPro" id="IPR050105">
    <property type="entry name" value="MoCo_biosynth_MoaA/MoaC"/>
</dbReference>
<evidence type="ECO:0000256" key="12">
    <source>
        <dbReference type="ARBA" id="ARBA00048697"/>
    </source>
</evidence>
<evidence type="ECO:0000256" key="8">
    <source>
        <dbReference type="ARBA" id="ARBA00023014"/>
    </source>
</evidence>
<dbReference type="EMBL" id="SMFN01000013">
    <property type="protein sequence ID" value="TDE02982.1"/>
    <property type="molecule type" value="Genomic_DNA"/>
</dbReference>
<evidence type="ECO:0000256" key="6">
    <source>
        <dbReference type="ARBA" id="ARBA00022741"/>
    </source>
</evidence>
<dbReference type="SUPFAM" id="SSF102114">
    <property type="entry name" value="Radical SAM enzymes"/>
    <property type="match status" value="1"/>
</dbReference>
<dbReference type="GO" id="GO:0051539">
    <property type="term" value="F:4 iron, 4 sulfur cluster binding"/>
    <property type="evidence" value="ECO:0007669"/>
    <property type="project" value="UniProtKB-KW"/>
</dbReference>
<keyword evidence="11" id="KW-0456">Lyase</keyword>
<dbReference type="CDD" id="cd21117">
    <property type="entry name" value="Twitch_MoaA"/>
    <property type="match status" value="1"/>
</dbReference>
<keyword evidence="10" id="KW-0501">Molybdenum cofactor biosynthesis</keyword>
<dbReference type="NCBIfam" id="TIGR02666">
    <property type="entry name" value="moaA"/>
    <property type="match status" value="1"/>
</dbReference>
<sequence length="338" mass="38209">MDSTMENNIQMQDSHGRGHGYLRISITENCNLRCTYCMPAEGIALTPKAHLMTADEIITIAQTFVNLGVNKIRLTGGEPLVRKDAAAIIQRLGKLGVELTLTTNGILVHDFIDTFKEAGVTTLNVSIDSLQEEKFNQITRRNYFDKFWKNLELLDANGFQLKLNVVVIKGFNDNEIVDFIELTKERNIQIRFIEFMPFDGNQWNKDKLVSYAEILTQVNYNYSAEKVERMTDKPNDTAKNHKIASYKGSFSVISSVTNPFCSTCNRIRLTADGKLKNCLFSNTETSLLDTLRAGGDIEPLIYQNIKSKFAMRGGMDDDTKFQNPKLFSQNRSMIKIGG</sequence>
<dbReference type="GO" id="GO:0061798">
    <property type="term" value="F:GTP 3',8'-cyclase activity"/>
    <property type="evidence" value="ECO:0007669"/>
    <property type="project" value="UniProtKB-EC"/>
</dbReference>
<comment type="caution">
    <text evidence="14">The sequence shown here is derived from an EMBL/GenBank/DDBJ whole genome shotgun (WGS) entry which is preliminary data.</text>
</comment>
<evidence type="ECO:0000259" key="13">
    <source>
        <dbReference type="PROSITE" id="PS51918"/>
    </source>
</evidence>
<evidence type="ECO:0000256" key="5">
    <source>
        <dbReference type="ARBA" id="ARBA00022723"/>
    </source>
</evidence>
<dbReference type="PROSITE" id="PS51918">
    <property type="entry name" value="RADICAL_SAM"/>
    <property type="match status" value="1"/>
</dbReference>